<evidence type="ECO:0000313" key="2">
    <source>
        <dbReference type="EMBL" id="KAF3438456.1"/>
    </source>
</evidence>
<dbReference type="EMBL" id="VOIH02000009">
    <property type="protein sequence ID" value="KAF3438456.1"/>
    <property type="molecule type" value="Genomic_DNA"/>
</dbReference>
<proteinExistence type="predicted"/>
<comment type="caution">
    <text evidence="2">The sequence shown here is derived from an EMBL/GenBank/DDBJ whole genome shotgun (WGS) entry which is preliminary data.</text>
</comment>
<keyword evidence="3" id="KW-1185">Reference proteome</keyword>
<feature type="region of interest" description="Disordered" evidence="1">
    <location>
        <begin position="293"/>
        <end position="318"/>
    </location>
</feature>
<accession>A0A8K0DXG6</accession>
<dbReference type="AlphaFoldDB" id="A0A8K0DXG6"/>
<dbReference type="OrthoDB" id="1750606at2759"/>
<organism evidence="2 3">
    <name type="scientific">Rhamnella rubrinervis</name>
    <dbReference type="NCBI Taxonomy" id="2594499"/>
    <lineage>
        <taxon>Eukaryota</taxon>
        <taxon>Viridiplantae</taxon>
        <taxon>Streptophyta</taxon>
        <taxon>Embryophyta</taxon>
        <taxon>Tracheophyta</taxon>
        <taxon>Spermatophyta</taxon>
        <taxon>Magnoliopsida</taxon>
        <taxon>eudicotyledons</taxon>
        <taxon>Gunneridae</taxon>
        <taxon>Pentapetalae</taxon>
        <taxon>rosids</taxon>
        <taxon>fabids</taxon>
        <taxon>Rosales</taxon>
        <taxon>Rhamnaceae</taxon>
        <taxon>rhamnoid group</taxon>
        <taxon>Rhamneae</taxon>
        <taxon>Rhamnella</taxon>
    </lineage>
</organism>
<sequence>MHPRSAWLGTSKLAHGSGPVKAELELSTSCVDDLLPWFLTRTLLFFNCVAPILDLKPIFVGNMAFDPAWETGETHPSITVNNSGLNMGNNLNAGSIKMAKSFGIAGLRSRRFYAHCTSASKQPTFADVVNDLARGIGIPLRIDNSTLAGNYGHYARVLVDVDLAGFVLEKLLFETMLDYIEVDLYFESLLDFCTSRHVGHPVVKCKSVESSTYSVPTTNAFEVLNIIVTPTHTEDIAQEDTVPSSMAGINQEMNIIAPPTYPDLSAAPSQTNFDMWELNDDTVEDEWPPLQVEGSSKPSNEFDGIPTLGQQPNTMIMV</sequence>
<gene>
    <name evidence="2" type="ORF">FNV43_RR21218</name>
</gene>
<feature type="compositionally biased region" description="Polar residues" evidence="1">
    <location>
        <begin position="308"/>
        <end position="318"/>
    </location>
</feature>
<reference evidence="2" key="1">
    <citation type="submission" date="2020-03" db="EMBL/GenBank/DDBJ databases">
        <title>A high-quality chromosome-level genome assembly of a woody plant with both climbing and erect habits, Rhamnella rubrinervis.</title>
        <authorList>
            <person name="Lu Z."/>
            <person name="Yang Y."/>
            <person name="Zhu X."/>
            <person name="Sun Y."/>
        </authorList>
    </citation>
    <scope>NUCLEOTIDE SEQUENCE</scope>
    <source>
        <strain evidence="2">BYM</strain>
        <tissue evidence="2">Leaf</tissue>
    </source>
</reference>
<protein>
    <submittedName>
        <fullName evidence="2">Uncharacterized protein</fullName>
    </submittedName>
</protein>
<dbReference type="Proteomes" id="UP000796880">
    <property type="component" value="Unassembled WGS sequence"/>
</dbReference>
<evidence type="ECO:0000256" key="1">
    <source>
        <dbReference type="SAM" id="MobiDB-lite"/>
    </source>
</evidence>
<name>A0A8K0DXG6_9ROSA</name>
<evidence type="ECO:0000313" key="3">
    <source>
        <dbReference type="Proteomes" id="UP000796880"/>
    </source>
</evidence>